<sequence length="111" mass="12395">MLNLSPVSPSSRFHLHPPPREQELQPGVESASSREISASLSPDPPLLPPHLPSALSVFFRAPRLLVSRPAALLVAESEPLREKGENVFLQAWLNSEDRRTMRGSGFKMFWL</sequence>
<reference evidence="2" key="2">
    <citation type="submission" date="2019-07" db="EMBL/GenBank/DDBJ databases">
        <authorList>
            <person name="Seetharam A."/>
            <person name="Woodhouse M."/>
            <person name="Cannon E."/>
        </authorList>
    </citation>
    <scope>NUCLEOTIDE SEQUENCE [LARGE SCALE GENOMIC DNA]</scope>
    <source>
        <strain evidence="2">cv. B73</strain>
    </source>
</reference>
<proteinExistence type="predicted"/>
<accession>A0A804MUI0</accession>
<dbReference type="Proteomes" id="UP000007305">
    <property type="component" value="Chromosome 2"/>
</dbReference>
<feature type="compositionally biased region" description="Low complexity" evidence="1">
    <location>
        <begin position="29"/>
        <end position="41"/>
    </location>
</feature>
<reference evidence="2" key="3">
    <citation type="submission" date="2021-05" db="UniProtKB">
        <authorList>
            <consortium name="EnsemblPlants"/>
        </authorList>
    </citation>
    <scope>IDENTIFICATION</scope>
    <source>
        <strain evidence="2">cv. B73</strain>
    </source>
</reference>
<dbReference type="InParanoid" id="A0A804MUI0"/>
<evidence type="ECO:0000313" key="2">
    <source>
        <dbReference type="EnsemblPlants" id="Zm00001eb112420_P001"/>
    </source>
</evidence>
<keyword evidence="3" id="KW-1185">Reference proteome</keyword>
<organism evidence="2 3">
    <name type="scientific">Zea mays</name>
    <name type="common">Maize</name>
    <dbReference type="NCBI Taxonomy" id="4577"/>
    <lineage>
        <taxon>Eukaryota</taxon>
        <taxon>Viridiplantae</taxon>
        <taxon>Streptophyta</taxon>
        <taxon>Embryophyta</taxon>
        <taxon>Tracheophyta</taxon>
        <taxon>Spermatophyta</taxon>
        <taxon>Magnoliopsida</taxon>
        <taxon>Liliopsida</taxon>
        <taxon>Poales</taxon>
        <taxon>Poaceae</taxon>
        <taxon>PACMAD clade</taxon>
        <taxon>Panicoideae</taxon>
        <taxon>Andropogonodae</taxon>
        <taxon>Andropogoneae</taxon>
        <taxon>Tripsacinae</taxon>
        <taxon>Zea</taxon>
    </lineage>
</organism>
<reference evidence="3" key="1">
    <citation type="submission" date="2015-12" db="EMBL/GenBank/DDBJ databases">
        <title>Update maize B73 reference genome by single molecule sequencing technologies.</title>
        <authorList>
            <consortium name="Maize Genome Sequencing Project"/>
            <person name="Ware D."/>
        </authorList>
    </citation>
    <scope>NUCLEOTIDE SEQUENCE [LARGE SCALE GENOMIC DNA]</scope>
    <source>
        <strain evidence="3">cv. B73</strain>
    </source>
</reference>
<evidence type="ECO:0000313" key="3">
    <source>
        <dbReference type="Proteomes" id="UP000007305"/>
    </source>
</evidence>
<name>A0A804MUI0_MAIZE</name>
<feature type="region of interest" description="Disordered" evidence="1">
    <location>
        <begin position="1"/>
        <end position="45"/>
    </location>
</feature>
<dbReference type="Gramene" id="Zm00001eb112420_T001">
    <property type="protein sequence ID" value="Zm00001eb112420_P001"/>
    <property type="gene ID" value="Zm00001eb112420"/>
</dbReference>
<feature type="compositionally biased region" description="Polar residues" evidence="1">
    <location>
        <begin position="1"/>
        <end position="11"/>
    </location>
</feature>
<protein>
    <submittedName>
        <fullName evidence="2">Uncharacterized protein</fullName>
    </submittedName>
</protein>
<evidence type="ECO:0000256" key="1">
    <source>
        <dbReference type="SAM" id="MobiDB-lite"/>
    </source>
</evidence>
<dbReference type="EnsemblPlants" id="Zm00001eb112420_T001">
    <property type="protein sequence ID" value="Zm00001eb112420_P001"/>
    <property type="gene ID" value="Zm00001eb112420"/>
</dbReference>
<dbReference type="AlphaFoldDB" id="A0A804MUI0"/>